<protein>
    <submittedName>
        <fullName evidence="3">Phosphomethylpyrimidine kinase-domain-containing protein</fullName>
    </submittedName>
</protein>
<keyword evidence="3" id="KW-0418">Kinase</keyword>
<feature type="domain" description="Thiaminase-2/PQQC" evidence="1">
    <location>
        <begin position="328"/>
        <end position="545"/>
    </location>
</feature>
<dbReference type="InterPro" id="IPR029056">
    <property type="entry name" value="Ribokinase-like"/>
</dbReference>
<dbReference type="EMBL" id="JAWWNJ010000019">
    <property type="protein sequence ID" value="KAK7035986.1"/>
    <property type="molecule type" value="Genomic_DNA"/>
</dbReference>
<keyword evidence="4" id="KW-1185">Reference proteome</keyword>
<dbReference type="AlphaFoldDB" id="A0AAW0CAS0"/>
<dbReference type="GO" id="GO:0005829">
    <property type="term" value="C:cytosol"/>
    <property type="evidence" value="ECO:0007669"/>
    <property type="project" value="TreeGrafter"/>
</dbReference>
<proteinExistence type="predicted"/>
<evidence type="ECO:0000259" key="1">
    <source>
        <dbReference type="Pfam" id="PF03070"/>
    </source>
</evidence>
<dbReference type="PANTHER" id="PTHR20858">
    <property type="entry name" value="PHOSPHOMETHYLPYRIMIDINE KINASE"/>
    <property type="match status" value="1"/>
</dbReference>
<dbReference type="Pfam" id="PF08543">
    <property type="entry name" value="Phos_pyr_kin"/>
    <property type="match status" value="2"/>
</dbReference>
<dbReference type="Pfam" id="PF03070">
    <property type="entry name" value="TENA_THI-4"/>
    <property type="match status" value="1"/>
</dbReference>
<name>A0AAW0CAS0_9AGAR</name>
<dbReference type="InterPro" id="IPR013749">
    <property type="entry name" value="PM/HMP-P_kinase-1"/>
</dbReference>
<dbReference type="SUPFAM" id="SSF53613">
    <property type="entry name" value="Ribokinase-like"/>
    <property type="match status" value="1"/>
</dbReference>
<dbReference type="PANTHER" id="PTHR20858:SF17">
    <property type="entry name" value="HYDROXYMETHYLPYRIMIDINE_PHOSPHOMETHYLPYRIMIDINE KINASE THI20-RELATED"/>
    <property type="match status" value="1"/>
</dbReference>
<dbReference type="InterPro" id="IPR004305">
    <property type="entry name" value="Thiaminase-2/PQQC"/>
</dbReference>
<gene>
    <name evidence="3" type="ORF">R3P38DRAFT_3263441</name>
</gene>
<keyword evidence="3" id="KW-0808">Transferase</keyword>
<comment type="caution">
    <text evidence="3">The sequence shown here is derived from an EMBL/GenBank/DDBJ whole genome shotgun (WGS) entry which is preliminary data.</text>
</comment>
<reference evidence="3 4" key="1">
    <citation type="journal article" date="2024" name="J Genomics">
        <title>Draft genome sequencing and assembly of Favolaschia claudopus CIRM-BRFM 2984 isolated from oak limbs.</title>
        <authorList>
            <person name="Navarro D."/>
            <person name="Drula E."/>
            <person name="Chaduli D."/>
            <person name="Cazenave R."/>
            <person name="Ahrendt S."/>
            <person name="Wang J."/>
            <person name="Lipzen A."/>
            <person name="Daum C."/>
            <person name="Barry K."/>
            <person name="Grigoriev I.V."/>
            <person name="Favel A."/>
            <person name="Rosso M.N."/>
            <person name="Martin F."/>
        </authorList>
    </citation>
    <scope>NUCLEOTIDE SEQUENCE [LARGE SCALE GENOMIC DNA]</scope>
    <source>
        <strain evidence="3 4">CIRM-BRFM 2984</strain>
    </source>
</reference>
<sequence>MRQRTILTIAGSDSSGGAGIQADLKTIAALGYYGASALTALTAQNTTGVQGVHGVPPDFLEQQIRSVLDDLKVHAIKTGMLYDAENTRATVRALKAYYSERDMPPLVCDPVCVSTSGHTLLASEALEVLTQELFPLSTLITPNKSEAELLLSRSITSLENMLEAASELLRFGSRAVLLKGGHMTAAVADVDALARAHPDITVVRDVMYTENMEVLAVNAPHIENVVIDVLCQADGTKTVLVRPRIESTSTHGTGCTLSAALACALADGASISEAAVSATAYTHLGIQTAVKLGAGHGPLNHLHSVARMGVPPRTATNPYPFTQLLIKSTADIWKEYVQHPFVQRLGEGSLPKECFVHFIKQDYHYLRYYARAYSLLAAKSSTFPQIDSATQTILNVLREIKTHRAFCASFGVTEDELAQTHEASATSAYGGYILDVGMQGDTTRLLMAVLACLIGYGEVGLWLKREAEKGKEKGGSGVVLEGNPYRAWIEVYAGEEYQEAVRIGLETIEARAAADPPSPARSEEWRAVWERCTRLEKAFWDMALELRD</sequence>
<dbReference type="InterPro" id="IPR004399">
    <property type="entry name" value="HMP/HMP-P_kinase_dom"/>
</dbReference>
<dbReference type="GO" id="GO:0008972">
    <property type="term" value="F:phosphomethylpyrimidine kinase activity"/>
    <property type="evidence" value="ECO:0007669"/>
    <property type="project" value="InterPro"/>
</dbReference>
<feature type="domain" description="Pyridoxamine kinase/Phosphomethylpyrimidine kinase" evidence="2">
    <location>
        <begin position="13"/>
        <end position="203"/>
    </location>
</feature>
<evidence type="ECO:0000313" key="3">
    <source>
        <dbReference type="EMBL" id="KAK7035986.1"/>
    </source>
</evidence>
<dbReference type="GO" id="GO:0009228">
    <property type="term" value="P:thiamine biosynthetic process"/>
    <property type="evidence" value="ECO:0007669"/>
    <property type="project" value="InterPro"/>
</dbReference>
<feature type="domain" description="Pyridoxamine kinase/Phosphomethylpyrimidine kinase" evidence="2">
    <location>
        <begin position="220"/>
        <end position="300"/>
    </location>
</feature>
<dbReference type="Gene3D" id="1.20.910.10">
    <property type="entry name" value="Heme oxygenase-like"/>
    <property type="match status" value="1"/>
</dbReference>
<evidence type="ECO:0000259" key="2">
    <source>
        <dbReference type="Pfam" id="PF08543"/>
    </source>
</evidence>
<organism evidence="3 4">
    <name type="scientific">Favolaschia claudopus</name>
    <dbReference type="NCBI Taxonomy" id="2862362"/>
    <lineage>
        <taxon>Eukaryota</taxon>
        <taxon>Fungi</taxon>
        <taxon>Dikarya</taxon>
        <taxon>Basidiomycota</taxon>
        <taxon>Agaricomycotina</taxon>
        <taxon>Agaricomycetes</taxon>
        <taxon>Agaricomycetidae</taxon>
        <taxon>Agaricales</taxon>
        <taxon>Marasmiineae</taxon>
        <taxon>Mycenaceae</taxon>
        <taxon>Favolaschia</taxon>
    </lineage>
</organism>
<accession>A0AAW0CAS0</accession>
<dbReference type="NCBIfam" id="TIGR00097">
    <property type="entry name" value="HMP-P_kinase"/>
    <property type="match status" value="1"/>
</dbReference>
<dbReference type="Proteomes" id="UP001362999">
    <property type="component" value="Unassembled WGS sequence"/>
</dbReference>
<dbReference type="Gene3D" id="3.40.1190.20">
    <property type="match status" value="1"/>
</dbReference>
<dbReference type="CDD" id="cd01169">
    <property type="entry name" value="HMPP_kinase"/>
    <property type="match status" value="1"/>
</dbReference>
<dbReference type="SUPFAM" id="SSF48613">
    <property type="entry name" value="Heme oxygenase-like"/>
    <property type="match status" value="1"/>
</dbReference>
<evidence type="ECO:0000313" key="4">
    <source>
        <dbReference type="Proteomes" id="UP001362999"/>
    </source>
</evidence>
<dbReference type="GO" id="GO:0008902">
    <property type="term" value="F:hydroxymethylpyrimidine kinase activity"/>
    <property type="evidence" value="ECO:0007669"/>
    <property type="project" value="TreeGrafter"/>
</dbReference>
<dbReference type="CDD" id="cd19367">
    <property type="entry name" value="TenA_C_ScTHI20-like"/>
    <property type="match status" value="1"/>
</dbReference>
<dbReference type="InterPro" id="IPR016084">
    <property type="entry name" value="Haem_Oase-like_multi-hlx"/>
</dbReference>